<evidence type="ECO:0000256" key="1">
    <source>
        <dbReference type="ARBA" id="ARBA00022729"/>
    </source>
</evidence>
<dbReference type="PROSITE" id="PS51257">
    <property type="entry name" value="PROKAR_LIPOPROTEIN"/>
    <property type="match status" value="1"/>
</dbReference>
<dbReference type="InterPro" id="IPR054337">
    <property type="entry name" value="Mtrc-MtrF-like_dom_II/IV"/>
</dbReference>
<dbReference type="eggNOG" id="ENOG5033T3C">
    <property type="taxonomic scope" value="Bacteria"/>
</dbReference>
<dbReference type="HOGENOM" id="CLU_417317_0_0_6"/>
<dbReference type="EMBL" id="CP000507">
    <property type="protein sequence ID" value="ABM01193.1"/>
    <property type="molecule type" value="Genomic_DNA"/>
</dbReference>
<feature type="signal peptide" evidence="3">
    <location>
        <begin position="1"/>
        <end position="22"/>
    </location>
</feature>
<dbReference type="GO" id="GO:0016491">
    <property type="term" value="F:oxidoreductase activity"/>
    <property type="evidence" value="ECO:0007669"/>
    <property type="project" value="TreeGrafter"/>
</dbReference>
<protein>
    <recommendedName>
        <fullName evidence="4">Outer membrane cytochrome MtrC/MtrF-like domain-containing protein</fullName>
    </recommendedName>
</protein>
<evidence type="ECO:0000259" key="4">
    <source>
        <dbReference type="Pfam" id="PF22113"/>
    </source>
</evidence>
<dbReference type="SUPFAM" id="SSF48695">
    <property type="entry name" value="Multiheme cytochromes"/>
    <property type="match status" value="1"/>
</dbReference>
<gene>
    <name evidence="5" type="ordered locus">Sama_2990</name>
</gene>
<name>A1S9Y6_SHEAM</name>
<evidence type="ECO:0000256" key="2">
    <source>
        <dbReference type="SAM" id="MobiDB-lite"/>
    </source>
</evidence>
<dbReference type="OrthoDB" id="9146465at2"/>
<evidence type="ECO:0000313" key="5">
    <source>
        <dbReference type="EMBL" id="ABM01193.1"/>
    </source>
</evidence>
<reference evidence="5 6" key="1">
    <citation type="submission" date="2006-12" db="EMBL/GenBank/DDBJ databases">
        <title>Complete sequence of Shewanella amazonensis SB2B.</title>
        <authorList>
            <consortium name="US DOE Joint Genome Institute"/>
            <person name="Copeland A."/>
            <person name="Lucas S."/>
            <person name="Lapidus A."/>
            <person name="Barry K."/>
            <person name="Detter J.C."/>
            <person name="Glavina del Rio T."/>
            <person name="Hammon N."/>
            <person name="Israni S."/>
            <person name="Dalin E."/>
            <person name="Tice H."/>
            <person name="Pitluck S."/>
            <person name="Munk A.C."/>
            <person name="Brettin T."/>
            <person name="Bruce D."/>
            <person name="Han C."/>
            <person name="Tapia R."/>
            <person name="Gilna P."/>
            <person name="Schmutz J."/>
            <person name="Larimer F."/>
            <person name="Land M."/>
            <person name="Hauser L."/>
            <person name="Kyrpides N."/>
            <person name="Mikhailova N."/>
            <person name="Fredrickson J."/>
            <person name="Richardson P."/>
        </authorList>
    </citation>
    <scope>NUCLEOTIDE SEQUENCE [LARGE SCALE GENOMIC DNA]</scope>
    <source>
        <strain evidence="6">ATCC BAA-1098 / SB2B</strain>
    </source>
</reference>
<feature type="chain" id="PRO_5002636543" description="Outer membrane cytochrome MtrC/MtrF-like domain-containing protein" evidence="3">
    <location>
        <begin position="23"/>
        <end position="680"/>
    </location>
</feature>
<feature type="domain" description="Outer membrane cytochrome MtrC/MtrF-like" evidence="4">
    <location>
        <begin position="498"/>
        <end position="677"/>
    </location>
</feature>
<organism evidence="5 6">
    <name type="scientific">Shewanella amazonensis (strain ATCC BAA-1098 / SB2B)</name>
    <dbReference type="NCBI Taxonomy" id="326297"/>
    <lineage>
        <taxon>Bacteria</taxon>
        <taxon>Pseudomonadati</taxon>
        <taxon>Pseudomonadota</taxon>
        <taxon>Gammaproteobacteria</taxon>
        <taxon>Alteromonadales</taxon>
        <taxon>Shewanellaceae</taxon>
        <taxon>Shewanella</taxon>
    </lineage>
</organism>
<dbReference type="PANTHER" id="PTHR35038">
    <property type="entry name" value="DISSIMILATORY SULFITE REDUCTASE SIRA"/>
    <property type="match status" value="1"/>
</dbReference>
<evidence type="ECO:0000256" key="3">
    <source>
        <dbReference type="SAM" id="SignalP"/>
    </source>
</evidence>
<dbReference type="KEGG" id="saz:Sama_2990"/>
<dbReference type="AlphaFoldDB" id="A1S9Y6"/>
<dbReference type="PANTHER" id="PTHR35038:SF8">
    <property type="entry name" value="C-TYPE POLYHEME CYTOCHROME OMCC"/>
    <property type="match status" value="1"/>
</dbReference>
<keyword evidence="6" id="KW-1185">Reference proteome</keyword>
<dbReference type="InterPro" id="IPR051829">
    <property type="entry name" value="Multiheme_Cytochr_ET"/>
</dbReference>
<dbReference type="InterPro" id="IPR036280">
    <property type="entry name" value="Multihaem_cyt_sf"/>
</dbReference>
<evidence type="ECO:0000313" key="6">
    <source>
        <dbReference type="Proteomes" id="UP000009175"/>
    </source>
</evidence>
<dbReference type="Proteomes" id="UP000009175">
    <property type="component" value="Chromosome"/>
</dbReference>
<sequence length="680" mass="71190">MRKFTSRKLAYLVALVLTGALAGCGDDGKDGADGAPGAPGTPGTPGTPGEPWSPPPVTTSTVTNLKVINYSFEEGAISYEFEITDENNNPINGLVNAQAKVAALTSKGFINNRDEADINGIADNVAIGGAATQATEGAVLTVIDDGHYKFSAPMKGVNAGTEGIVWLRVGGNDGIATSAPLVVNKPEGTHSTTTEACFSCHVDYSTSPRRHSSYVAQGMDGEVDFVEGCQVCHGQVSRNVVNEEGFSVGGYARNTLSKIGHINHQEFETGFSVMNCSSCHSEPTINVGLTGPGCIDCHDTGGIPGDIIPGNGADLRKLHEGKTAITSNKAINDSYKVTGTAPAWFPDSGLAGQWCTTLSLYKVDAQTGAETLVDLHELFDDTQTTHNPDKPINYVGSYLHGVYNDSVVGRITEAYDYSYDAEGRKTMCYAQSAGHGVPHVVGTTPDLSAWTGAGLMASLRVSFTAKDFTGAESDVVTIHGYTDVAAQADGAVTAYERRHNVDSESCTTCHNSEANFHKNGNFAEGGLGCVACHNNGQDRRAGGSGPGFGPMVHSKHWGVGSKSVDADGNEVSNAASAIAPETSCVACHADGAMDLNAIPNQFIKARAYGVSNKMASPVTANCYACHTKESALSHMKSMGGTISDDVPATGWYTLSTQESCAVCHNPGNSAGIEKYHKFTR</sequence>
<dbReference type="RefSeq" id="WP_011761097.1">
    <property type="nucleotide sequence ID" value="NC_008700.1"/>
</dbReference>
<dbReference type="Pfam" id="PF22113">
    <property type="entry name" value="Mtrc-MtrF_II-IV_dom"/>
    <property type="match status" value="1"/>
</dbReference>
<keyword evidence="1 3" id="KW-0732">Signal</keyword>
<feature type="region of interest" description="Disordered" evidence="2">
    <location>
        <begin position="28"/>
        <end position="58"/>
    </location>
</feature>
<dbReference type="Gene3D" id="3.90.10.10">
    <property type="entry name" value="Cytochrome C3"/>
    <property type="match status" value="2"/>
</dbReference>
<accession>A1S9Y6</accession>
<proteinExistence type="predicted"/>